<dbReference type="Proteomes" id="UP001500393">
    <property type="component" value="Unassembled WGS sequence"/>
</dbReference>
<keyword evidence="3" id="KW-1185">Reference proteome</keyword>
<evidence type="ECO:0000313" key="3">
    <source>
        <dbReference type="Proteomes" id="UP001500393"/>
    </source>
</evidence>
<feature type="compositionally biased region" description="Basic and acidic residues" evidence="1">
    <location>
        <begin position="105"/>
        <end position="116"/>
    </location>
</feature>
<feature type="region of interest" description="Disordered" evidence="1">
    <location>
        <begin position="82"/>
        <end position="116"/>
    </location>
</feature>
<evidence type="ECO:0000313" key="2">
    <source>
        <dbReference type="EMBL" id="GAA1597140.1"/>
    </source>
</evidence>
<dbReference type="EMBL" id="BAAAOS010000047">
    <property type="protein sequence ID" value="GAA1597140.1"/>
    <property type="molecule type" value="Genomic_DNA"/>
</dbReference>
<organism evidence="2 3">
    <name type="scientific">Kribbella sancticallisti</name>
    <dbReference type="NCBI Taxonomy" id="460087"/>
    <lineage>
        <taxon>Bacteria</taxon>
        <taxon>Bacillati</taxon>
        <taxon>Actinomycetota</taxon>
        <taxon>Actinomycetes</taxon>
        <taxon>Propionibacteriales</taxon>
        <taxon>Kribbellaceae</taxon>
        <taxon>Kribbella</taxon>
    </lineage>
</organism>
<gene>
    <name evidence="2" type="ORF">GCM10009789_58850</name>
</gene>
<sequence length="116" mass="11721">MTAGEDQPEPVVVDGAERLGRVIGGQQLSLLLLVVALALTPDPVDGLAVGGGRQPGAGVGGYAVGRPPLDGDRDRLGGCLLGDVQVTEPPGQGGDNPRPLLVVDTGDRRPDVDLAL</sequence>
<accession>A0ABP4Q1J2</accession>
<proteinExistence type="predicted"/>
<evidence type="ECO:0000256" key="1">
    <source>
        <dbReference type="SAM" id="MobiDB-lite"/>
    </source>
</evidence>
<comment type="caution">
    <text evidence="2">The sequence shown here is derived from an EMBL/GenBank/DDBJ whole genome shotgun (WGS) entry which is preliminary data.</text>
</comment>
<name>A0ABP4Q1J2_9ACTN</name>
<reference evidence="3" key="1">
    <citation type="journal article" date="2019" name="Int. J. Syst. Evol. Microbiol.">
        <title>The Global Catalogue of Microorganisms (GCM) 10K type strain sequencing project: providing services to taxonomists for standard genome sequencing and annotation.</title>
        <authorList>
            <consortium name="The Broad Institute Genomics Platform"/>
            <consortium name="The Broad Institute Genome Sequencing Center for Infectious Disease"/>
            <person name="Wu L."/>
            <person name="Ma J."/>
        </authorList>
    </citation>
    <scope>NUCLEOTIDE SEQUENCE [LARGE SCALE GENOMIC DNA]</scope>
    <source>
        <strain evidence="3">JCM 14969</strain>
    </source>
</reference>
<protein>
    <submittedName>
        <fullName evidence="2">Uncharacterized protein</fullName>
    </submittedName>
</protein>